<dbReference type="Proteomes" id="UP000317171">
    <property type="component" value="Chromosome"/>
</dbReference>
<accession>A0A517RIC6</accession>
<name>A0A517RIC6_9PLAN</name>
<dbReference type="EMBL" id="CP036269">
    <property type="protein sequence ID" value="QDT43636.1"/>
    <property type="molecule type" value="Genomic_DNA"/>
</dbReference>
<proteinExistence type="predicted"/>
<protein>
    <submittedName>
        <fullName evidence="1">Uncharacterized protein</fullName>
    </submittedName>
</protein>
<reference evidence="1 2" key="1">
    <citation type="submission" date="2019-02" db="EMBL/GenBank/DDBJ databases">
        <title>Deep-cultivation of Planctomycetes and their phenomic and genomic characterization uncovers novel biology.</title>
        <authorList>
            <person name="Wiegand S."/>
            <person name="Jogler M."/>
            <person name="Boedeker C."/>
            <person name="Pinto D."/>
            <person name="Vollmers J."/>
            <person name="Rivas-Marin E."/>
            <person name="Kohn T."/>
            <person name="Peeters S.H."/>
            <person name="Heuer A."/>
            <person name="Rast P."/>
            <person name="Oberbeckmann S."/>
            <person name="Bunk B."/>
            <person name="Jeske O."/>
            <person name="Meyerdierks A."/>
            <person name="Storesund J.E."/>
            <person name="Kallscheuer N."/>
            <person name="Luecker S."/>
            <person name="Lage O.M."/>
            <person name="Pohl T."/>
            <person name="Merkel B.J."/>
            <person name="Hornburger P."/>
            <person name="Mueller R.-W."/>
            <person name="Bruemmer F."/>
            <person name="Labrenz M."/>
            <person name="Spormann A.M."/>
            <person name="Op den Camp H."/>
            <person name="Overmann J."/>
            <person name="Amann R."/>
            <person name="Jetten M.S.M."/>
            <person name="Mascher T."/>
            <person name="Medema M.H."/>
            <person name="Devos D.P."/>
            <person name="Kaster A.-K."/>
            <person name="Ovreas L."/>
            <person name="Rohde M."/>
            <person name="Galperin M.Y."/>
            <person name="Jogler C."/>
        </authorList>
    </citation>
    <scope>NUCLEOTIDE SEQUENCE [LARGE SCALE GENOMIC DNA]</scope>
    <source>
        <strain evidence="1 2">Pan241w</strain>
    </source>
</reference>
<evidence type="ECO:0000313" key="2">
    <source>
        <dbReference type="Proteomes" id="UP000317171"/>
    </source>
</evidence>
<sequence>MSTQHFTEDLESKAWDAHRAFLVEAERSFGPRDDSYTVTDIVQEIHGPTLSLNGHSVTLVVGPNATKYFPALIANVAHETLHTLNPVTGNATMLEEGAAIYFELQIISSQFSESERKYFWNHLPETYRTAFADFETLLGFDQNAGLTIRKEFGSLSDLDKNGLRKLFPELQDDCASRLVTRQRMRPNAG</sequence>
<dbReference type="KEGG" id="gaz:Pan241w_37380"/>
<dbReference type="OrthoDB" id="1491903at2"/>
<evidence type="ECO:0000313" key="1">
    <source>
        <dbReference type="EMBL" id="QDT43636.1"/>
    </source>
</evidence>
<keyword evidence="2" id="KW-1185">Reference proteome</keyword>
<dbReference type="AlphaFoldDB" id="A0A517RIC6"/>
<organism evidence="1 2">
    <name type="scientific">Gimesia alba</name>
    <dbReference type="NCBI Taxonomy" id="2527973"/>
    <lineage>
        <taxon>Bacteria</taxon>
        <taxon>Pseudomonadati</taxon>
        <taxon>Planctomycetota</taxon>
        <taxon>Planctomycetia</taxon>
        <taxon>Planctomycetales</taxon>
        <taxon>Planctomycetaceae</taxon>
        <taxon>Gimesia</taxon>
    </lineage>
</organism>
<gene>
    <name evidence="1" type="ORF">Pan241w_37380</name>
</gene>
<dbReference type="RefSeq" id="WP_145218464.1">
    <property type="nucleotide sequence ID" value="NZ_CP036269.1"/>
</dbReference>